<dbReference type="PANTHER" id="PTHR30469">
    <property type="entry name" value="MULTIDRUG RESISTANCE PROTEIN MDTA"/>
    <property type="match status" value="1"/>
</dbReference>
<dbReference type="AlphaFoldDB" id="D0LKL8"/>
<dbReference type="Gene3D" id="1.10.287.470">
    <property type="entry name" value="Helix hairpin bin"/>
    <property type="match status" value="1"/>
</dbReference>
<dbReference type="PROSITE" id="PS51257">
    <property type="entry name" value="PROKAR_LIPOPROTEIN"/>
    <property type="match status" value="1"/>
</dbReference>
<evidence type="ECO:0000256" key="1">
    <source>
        <dbReference type="ARBA" id="ARBA00009477"/>
    </source>
</evidence>
<keyword evidence="2" id="KW-0175">Coiled coil</keyword>
<dbReference type="NCBIfam" id="TIGR01730">
    <property type="entry name" value="RND_mfp"/>
    <property type="match status" value="1"/>
</dbReference>
<evidence type="ECO:0000259" key="5">
    <source>
        <dbReference type="Pfam" id="PF25973"/>
    </source>
</evidence>
<dbReference type="Pfam" id="PF25973">
    <property type="entry name" value="BSH_CzcB"/>
    <property type="match status" value="1"/>
</dbReference>
<feature type="domain" description="CzcB-like barrel-sandwich hybrid" evidence="5">
    <location>
        <begin position="68"/>
        <end position="194"/>
    </location>
</feature>
<dbReference type="InterPro" id="IPR058792">
    <property type="entry name" value="Beta-barrel_RND_2"/>
</dbReference>
<dbReference type="eggNOG" id="COG0845">
    <property type="taxonomic scope" value="Bacteria"/>
</dbReference>
<dbReference type="EMBL" id="CP001804">
    <property type="protein sequence ID" value="ACY15066.1"/>
    <property type="molecule type" value="Genomic_DNA"/>
</dbReference>
<feature type="domain" description="CusB-like beta-barrel" evidence="4">
    <location>
        <begin position="202"/>
        <end position="275"/>
    </location>
</feature>
<dbReference type="KEGG" id="hoh:Hoch_2530"/>
<feature type="coiled-coil region" evidence="2">
    <location>
        <begin position="98"/>
        <end position="127"/>
    </location>
</feature>
<organism evidence="6 7">
    <name type="scientific">Haliangium ochraceum (strain DSM 14365 / JCM 11303 / SMP-2)</name>
    <dbReference type="NCBI Taxonomy" id="502025"/>
    <lineage>
        <taxon>Bacteria</taxon>
        <taxon>Pseudomonadati</taxon>
        <taxon>Myxococcota</taxon>
        <taxon>Polyangia</taxon>
        <taxon>Haliangiales</taxon>
        <taxon>Kofleriaceae</taxon>
        <taxon>Haliangium</taxon>
    </lineage>
</organism>
<accession>D0LKL8</accession>
<dbReference type="GO" id="GO:0015562">
    <property type="term" value="F:efflux transmembrane transporter activity"/>
    <property type="evidence" value="ECO:0007669"/>
    <property type="project" value="TreeGrafter"/>
</dbReference>
<dbReference type="PANTHER" id="PTHR30469:SF38">
    <property type="entry name" value="HLYD FAMILY SECRETION PROTEIN"/>
    <property type="match status" value="1"/>
</dbReference>
<dbReference type="InterPro" id="IPR006143">
    <property type="entry name" value="RND_pump_MFP"/>
</dbReference>
<dbReference type="Gene3D" id="2.40.50.100">
    <property type="match status" value="1"/>
</dbReference>
<dbReference type="Gene3D" id="2.40.420.20">
    <property type="match status" value="1"/>
</dbReference>
<feature type="region of interest" description="Disordered" evidence="3">
    <location>
        <begin position="343"/>
        <end position="430"/>
    </location>
</feature>
<evidence type="ECO:0000313" key="6">
    <source>
        <dbReference type="EMBL" id="ACY15066.1"/>
    </source>
</evidence>
<dbReference type="RefSeq" id="WP_012827674.1">
    <property type="nucleotide sequence ID" value="NC_013440.1"/>
</dbReference>
<protein>
    <submittedName>
        <fullName evidence="6">Efflux transporter, RND family, MFP subunit</fullName>
    </submittedName>
</protein>
<evidence type="ECO:0000313" key="7">
    <source>
        <dbReference type="Proteomes" id="UP000001880"/>
    </source>
</evidence>
<evidence type="ECO:0000256" key="2">
    <source>
        <dbReference type="SAM" id="Coils"/>
    </source>
</evidence>
<dbReference type="Pfam" id="PF25954">
    <property type="entry name" value="Beta-barrel_RND_2"/>
    <property type="match status" value="1"/>
</dbReference>
<dbReference type="Gene3D" id="2.40.30.170">
    <property type="match status" value="1"/>
</dbReference>
<comment type="similarity">
    <text evidence="1">Belongs to the membrane fusion protein (MFP) (TC 8.A.1) family.</text>
</comment>
<dbReference type="HOGENOM" id="CLU_018816_1_2_7"/>
<proteinExistence type="inferred from homology"/>
<evidence type="ECO:0000256" key="3">
    <source>
        <dbReference type="SAM" id="MobiDB-lite"/>
    </source>
</evidence>
<gene>
    <name evidence="6" type="ordered locus">Hoch_2530</name>
</gene>
<name>D0LKL8_HALO1</name>
<dbReference type="Proteomes" id="UP000001880">
    <property type="component" value="Chromosome"/>
</dbReference>
<dbReference type="STRING" id="502025.Hoch_2530"/>
<dbReference type="InterPro" id="IPR058647">
    <property type="entry name" value="BSH_CzcB-like"/>
</dbReference>
<dbReference type="GO" id="GO:1990281">
    <property type="term" value="C:efflux pump complex"/>
    <property type="evidence" value="ECO:0007669"/>
    <property type="project" value="TreeGrafter"/>
</dbReference>
<keyword evidence="7" id="KW-1185">Reference proteome</keyword>
<dbReference type="SUPFAM" id="SSF111369">
    <property type="entry name" value="HlyD-like secretion proteins"/>
    <property type="match status" value="1"/>
</dbReference>
<reference evidence="6 7" key="1">
    <citation type="journal article" date="2010" name="Stand. Genomic Sci.">
        <title>Complete genome sequence of Haliangium ochraceum type strain (SMP-2).</title>
        <authorList>
            <consortium name="US DOE Joint Genome Institute (JGI-PGF)"/>
            <person name="Ivanova N."/>
            <person name="Daum C."/>
            <person name="Lang E."/>
            <person name="Abt B."/>
            <person name="Kopitz M."/>
            <person name="Saunders E."/>
            <person name="Lapidus A."/>
            <person name="Lucas S."/>
            <person name="Glavina Del Rio T."/>
            <person name="Nolan M."/>
            <person name="Tice H."/>
            <person name="Copeland A."/>
            <person name="Cheng J.F."/>
            <person name="Chen F."/>
            <person name="Bruce D."/>
            <person name="Goodwin L."/>
            <person name="Pitluck S."/>
            <person name="Mavromatis K."/>
            <person name="Pati A."/>
            <person name="Mikhailova N."/>
            <person name="Chen A."/>
            <person name="Palaniappan K."/>
            <person name="Land M."/>
            <person name="Hauser L."/>
            <person name="Chang Y.J."/>
            <person name="Jeffries C.D."/>
            <person name="Detter J.C."/>
            <person name="Brettin T."/>
            <person name="Rohde M."/>
            <person name="Goker M."/>
            <person name="Bristow J."/>
            <person name="Markowitz V."/>
            <person name="Eisen J.A."/>
            <person name="Hugenholtz P."/>
            <person name="Kyrpides N.C."/>
            <person name="Klenk H.P."/>
        </authorList>
    </citation>
    <scope>NUCLEOTIDE SEQUENCE [LARGE SCALE GENOMIC DNA]</scope>
    <source>
        <strain evidence="7">DSM 14365 / CIP 107738 / JCM 11303 / AJ 13395 / SMP-2</strain>
    </source>
</reference>
<evidence type="ECO:0000259" key="4">
    <source>
        <dbReference type="Pfam" id="PF25954"/>
    </source>
</evidence>
<sequence length="430" mass="45518">MLKRTAARLVAIGLTALLASGCRGEIIDISSEDAGVDDPVPVEVVTLATGPIEDVLRFSANLEAEDDVQVLARAPGLVRQVLVEEGDRVAQGAVLVRLEDEEQRTQLARAKNDLARAERELALQTAMHERGVTSEQALESAQYERTRLALMRDDAARALRYTTVRAPIAGTITQRLVKRGDNVTVQQPLFQLTDFGSLVARVYVPEKKLDALGAGQQARITAPATGEAEHSGTVERIAPLVDPQSGTVKVTINVPGARAASLFPGMFVDVALVTERREDAVLLPKRALVYDNDIAYAFKLVEGKRAARVRVEPALESRFFVQPDEGFDAGDQVIIAGQVGLKDDAEVEPRPAPTSAQSPGTPDAKGEDATDAAAPAPSADDDGDSDTDSATPRPAPAASDDDGEAADKRDAAEADPAGPRAAQNTTAGGR</sequence>